<accession>A0A9P6KZ83</accession>
<reference evidence="1 2" key="1">
    <citation type="journal article" date="2020" name="Genome Biol. Evol.">
        <title>Comparative genomics of strictly vertically transmitted, feminizing microsporidia endosymbionts of amphipod crustaceans.</title>
        <authorList>
            <person name="Cormier A."/>
            <person name="Chebbi M.A."/>
            <person name="Giraud I."/>
            <person name="Wattier R."/>
            <person name="Teixeira M."/>
            <person name="Gilbert C."/>
            <person name="Rigaud T."/>
            <person name="Cordaux R."/>
        </authorList>
    </citation>
    <scope>NUCLEOTIDE SEQUENCE [LARGE SCALE GENOMIC DNA]</scope>
    <source>
        <strain evidence="1 2">Ou3-Ou53</strain>
    </source>
</reference>
<gene>
    <name evidence="1" type="ORF">NGRA_1828</name>
</gene>
<dbReference type="AlphaFoldDB" id="A0A9P6KZ83"/>
<organism evidence="1 2">
    <name type="scientific">Nosema granulosis</name>
    <dbReference type="NCBI Taxonomy" id="83296"/>
    <lineage>
        <taxon>Eukaryota</taxon>
        <taxon>Fungi</taxon>
        <taxon>Fungi incertae sedis</taxon>
        <taxon>Microsporidia</taxon>
        <taxon>Nosematidae</taxon>
        <taxon>Nosema</taxon>
    </lineage>
</organism>
<sequence>MRLEQKLNQDKLRKEEIVTKNNIIYDEKQQMICNKQKTLLKRKGKMINKILKSGKEINTDLIKEVKINGEVSKTFFDLGSEVTLISKRKSLGKGLLEEQCEETQLKNIFGQIATAKRKADILLNIDGTIVYEECLIVEFESSEFDILLRRATINRAKSTKNKLNVLTKQYFSLFDDSMSEGHLNYYCEINTSVHRKVNIKYRNISHNMMDGATKTIEKLLKSGFIEPSTSSWCDPIRQVLKPNGEVRIRSNMQF</sequence>
<dbReference type="OrthoDB" id="28112at2759"/>
<comment type="caution">
    <text evidence="1">The sequence shown here is derived from an EMBL/GenBank/DDBJ whole genome shotgun (WGS) entry which is preliminary data.</text>
</comment>
<keyword evidence="2" id="KW-1185">Reference proteome</keyword>
<dbReference type="EMBL" id="SBJO01000143">
    <property type="protein sequence ID" value="KAF9762693.1"/>
    <property type="molecule type" value="Genomic_DNA"/>
</dbReference>
<protein>
    <submittedName>
        <fullName evidence="1">Uncharacterized protein</fullName>
    </submittedName>
</protein>
<proteinExistence type="predicted"/>
<dbReference type="SUPFAM" id="SSF56672">
    <property type="entry name" value="DNA/RNA polymerases"/>
    <property type="match status" value="1"/>
</dbReference>
<dbReference type="Proteomes" id="UP000740883">
    <property type="component" value="Unassembled WGS sequence"/>
</dbReference>
<name>A0A9P6KZ83_9MICR</name>
<dbReference type="InterPro" id="IPR043502">
    <property type="entry name" value="DNA/RNA_pol_sf"/>
</dbReference>
<evidence type="ECO:0000313" key="1">
    <source>
        <dbReference type="EMBL" id="KAF9762693.1"/>
    </source>
</evidence>
<dbReference type="Gene3D" id="3.10.10.10">
    <property type="entry name" value="HIV Type 1 Reverse Transcriptase, subunit A, domain 1"/>
    <property type="match status" value="1"/>
</dbReference>
<evidence type="ECO:0000313" key="2">
    <source>
        <dbReference type="Proteomes" id="UP000740883"/>
    </source>
</evidence>